<organism evidence="2 3">
    <name type="scientific">Faecalibacillus intestinalis</name>
    <dbReference type="NCBI Taxonomy" id="1982626"/>
    <lineage>
        <taxon>Bacteria</taxon>
        <taxon>Bacillati</taxon>
        <taxon>Bacillota</taxon>
        <taxon>Erysipelotrichia</taxon>
        <taxon>Erysipelotrichales</taxon>
        <taxon>Coprobacillaceae</taxon>
        <taxon>Faecalibacillus</taxon>
    </lineage>
</organism>
<comment type="caution">
    <text evidence="2">The sequence shown here is derived from an EMBL/GenBank/DDBJ whole genome shotgun (WGS) entry which is preliminary data.</text>
</comment>
<feature type="signal peptide" evidence="1">
    <location>
        <begin position="1"/>
        <end position="24"/>
    </location>
</feature>
<dbReference type="InterPro" id="IPR009229">
    <property type="entry name" value="AgrD"/>
</dbReference>
<dbReference type="EMBL" id="PYLQ01000020">
    <property type="protein sequence ID" value="PST38309.1"/>
    <property type="molecule type" value="Genomic_DNA"/>
</dbReference>
<dbReference type="AlphaFoldDB" id="A0A2T3FSS6"/>
<proteinExistence type="predicted"/>
<dbReference type="RefSeq" id="WP_107030401.1">
    <property type="nucleotide sequence ID" value="NZ_AP031432.1"/>
</dbReference>
<gene>
    <name evidence="2" type="ORF">C7U54_11565</name>
</gene>
<name>A0A2T3FSS6_9FIRM</name>
<evidence type="ECO:0000313" key="2">
    <source>
        <dbReference type="EMBL" id="PST38309.1"/>
    </source>
</evidence>
<accession>A0A2T3FSS6</accession>
<dbReference type="Proteomes" id="UP000240974">
    <property type="component" value="Unassembled WGS sequence"/>
</dbReference>
<evidence type="ECO:0000256" key="1">
    <source>
        <dbReference type="SAM" id="SignalP"/>
    </source>
</evidence>
<evidence type="ECO:0000313" key="3">
    <source>
        <dbReference type="Proteomes" id="UP000240974"/>
    </source>
</evidence>
<evidence type="ECO:0008006" key="4">
    <source>
        <dbReference type="Google" id="ProtNLM"/>
    </source>
</evidence>
<keyword evidence="3" id="KW-1185">Reference proteome</keyword>
<keyword evidence="1" id="KW-0732">Signal</keyword>
<dbReference type="NCBIfam" id="TIGR04223">
    <property type="entry name" value="quorum_AgrD"/>
    <property type="match status" value="1"/>
</dbReference>
<reference evidence="2 3" key="1">
    <citation type="journal article" date="2019" name="Int. J. Syst. Evol. Microbiol.">
        <title>Faecalibacillus intestinalis gen. nov., sp. nov. and Faecalibacillus faecis sp. nov., isolated from human faeces.</title>
        <authorList>
            <person name="Seo B."/>
            <person name="Jeon K."/>
            <person name="Baek I."/>
            <person name="Lee Y.M."/>
            <person name="Baek K."/>
            <person name="Ko G."/>
        </authorList>
    </citation>
    <scope>NUCLEOTIDE SEQUENCE [LARGE SCALE GENOMIC DNA]</scope>
    <source>
        <strain evidence="2 3">SNUG30099</strain>
    </source>
</reference>
<feature type="chain" id="PRO_5039729132" description="Cyclic lactone autoinducer peptide" evidence="1">
    <location>
        <begin position="25"/>
        <end position="45"/>
    </location>
</feature>
<sequence length="45" mass="5129">MKKIKLKKNMVNFLLTVLAFMATAGVNNYSISGLYQPKKPDDFCF</sequence>
<protein>
    <recommendedName>
        <fullName evidence="4">Cyclic lactone autoinducer peptide</fullName>
    </recommendedName>
</protein>